<comment type="similarity">
    <text evidence="1">Belongs to the cullin family.</text>
</comment>
<evidence type="ECO:0000313" key="3">
    <source>
        <dbReference type="EMBL" id="WIA23649.1"/>
    </source>
</evidence>
<dbReference type="InterPro" id="IPR001373">
    <property type="entry name" value="Cullin_N"/>
</dbReference>
<dbReference type="SUPFAM" id="SSF74788">
    <property type="entry name" value="Cullin repeat-like"/>
    <property type="match status" value="1"/>
</dbReference>
<dbReference type="InterPro" id="IPR045093">
    <property type="entry name" value="Cullin"/>
</dbReference>
<gene>
    <name evidence="3" type="ORF">OEZ85_000353</name>
</gene>
<evidence type="ECO:0000259" key="2">
    <source>
        <dbReference type="Pfam" id="PF00888"/>
    </source>
</evidence>
<dbReference type="InterPro" id="IPR016159">
    <property type="entry name" value="Cullin_repeat-like_dom_sf"/>
</dbReference>
<proteinExistence type="inferred from homology"/>
<organism evidence="3 4">
    <name type="scientific">Tetradesmus obliquus</name>
    <name type="common">Green alga</name>
    <name type="synonym">Acutodesmus obliquus</name>
    <dbReference type="NCBI Taxonomy" id="3088"/>
    <lineage>
        <taxon>Eukaryota</taxon>
        <taxon>Viridiplantae</taxon>
        <taxon>Chlorophyta</taxon>
        <taxon>core chlorophytes</taxon>
        <taxon>Chlorophyceae</taxon>
        <taxon>CS clade</taxon>
        <taxon>Sphaeropleales</taxon>
        <taxon>Scenedesmaceae</taxon>
        <taxon>Tetradesmus</taxon>
    </lineage>
</organism>
<protein>
    <recommendedName>
        <fullName evidence="2">Cullin N-terminal domain-containing protein</fullName>
    </recommendedName>
</protein>
<feature type="domain" description="Cullin N-terminal" evidence="2">
    <location>
        <begin position="13"/>
        <end position="185"/>
    </location>
</feature>
<dbReference type="PANTHER" id="PTHR11932">
    <property type="entry name" value="CULLIN"/>
    <property type="match status" value="1"/>
</dbReference>
<accession>A0ABY8UQ05</accession>
<dbReference type="Proteomes" id="UP001244341">
    <property type="component" value="Chromosome 16b"/>
</dbReference>
<evidence type="ECO:0000313" key="4">
    <source>
        <dbReference type="Proteomes" id="UP001244341"/>
    </source>
</evidence>
<dbReference type="Gene3D" id="1.20.1310.10">
    <property type="entry name" value="Cullin Repeats"/>
    <property type="match status" value="2"/>
</dbReference>
<evidence type="ECO:0000256" key="1">
    <source>
        <dbReference type="ARBA" id="ARBA00006019"/>
    </source>
</evidence>
<sequence>MADKKPIELEEGWASMQRGIDKLIRLLEGETESQFNAEQYMMLYTTIYNMCTQKPPYDYSEHLYQRYREAFNNYINDKVLPALREHRDEVLLRELLSRWNNHKVMVRWLSRFFNYLDRYYVLRHSLHPLKDVGLLCFRDQVYADVKRNARSAVLKLIEREREGELIDKMMLKNILDIFIEVGMGSMDHYERDLRRCC</sequence>
<name>A0ABY8UQ05_TETOB</name>
<reference evidence="3 4" key="1">
    <citation type="submission" date="2023-05" db="EMBL/GenBank/DDBJ databases">
        <title>A 100% complete, gapless, phased diploid assembly of the Scenedesmus obliquus UTEX 3031 genome.</title>
        <authorList>
            <person name="Biondi T.C."/>
            <person name="Hanschen E.R."/>
            <person name="Kwon T."/>
            <person name="Eng W."/>
            <person name="Kruse C.P.S."/>
            <person name="Koehler S.I."/>
            <person name="Kunde Y."/>
            <person name="Gleasner C.D."/>
            <person name="You Mak K.T."/>
            <person name="Polle J."/>
            <person name="Hovde B.T."/>
            <person name="Starkenburg S.R."/>
        </authorList>
    </citation>
    <scope>NUCLEOTIDE SEQUENCE [LARGE SCALE GENOMIC DNA]</scope>
    <source>
        <strain evidence="3 4">DOE0152z</strain>
    </source>
</reference>
<dbReference type="Pfam" id="PF00888">
    <property type="entry name" value="Cullin"/>
    <property type="match status" value="1"/>
</dbReference>
<dbReference type="EMBL" id="CP126223">
    <property type="protein sequence ID" value="WIA23649.1"/>
    <property type="molecule type" value="Genomic_DNA"/>
</dbReference>
<keyword evidence="4" id="KW-1185">Reference proteome</keyword>